<gene>
    <name evidence="1" type="ORF">GCM10025869_01490</name>
</gene>
<dbReference type="RefSeq" id="WP_284296978.1">
    <property type="nucleotide sequence ID" value="NZ_BSVA01000001.1"/>
</dbReference>
<sequence length="57" mass="6078">MSEGAFDVGDDVYAAGYRGIVIDIRETSDGGRTVYGVEDLTGGVNFYTARGLRLATE</sequence>
<dbReference type="Proteomes" id="UP001157069">
    <property type="component" value="Unassembled WGS sequence"/>
</dbReference>
<reference evidence="2" key="1">
    <citation type="journal article" date="2019" name="Int. J. Syst. Evol. Microbiol.">
        <title>The Global Catalogue of Microorganisms (GCM) 10K type strain sequencing project: providing services to taxonomists for standard genome sequencing and annotation.</title>
        <authorList>
            <consortium name="The Broad Institute Genomics Platform"/>
            <consortium name="The Broad Institute Genome Sequencing Center for Infectious Disease"/>
            <person name="Wu L."/>
            <person name="Ma J."/>
        </authorList>
    </citation>
    <scope>NUCLEOTIDE SEQUENCE [LARGE SCALE GENOMIC DNA]</scope>
    <source>
        <strain evidence="2">NBRC 108755</strain>
    </source>
</reference>
<comment type="caution">
    <text evidence="1">The sequence shown here is derived from an EMBL/GenBank/DDBJ whole genome shotgun (WGS) entry which is preliminary data.</text>
</comment>
<dbReference type="EMBL" id="BSVA01000001">
    <property type="protein sequence ID" value="GMA89620.1"/>
    <property type="molecule type" value="Genomic_DNA"/>
</dbReference>
<protein>
    <recommendedName>
        <fullName evidence="3">DUF4926 domain-containing protein</fullName>
    </recommendedName>
</protein>
<accession>A0ABQ6JSG1</accession>
<organism evidence="1 2">
    <name type="scientific">Homoserinibacter gongjuensis</name>
    <dbReference type="NCBI Taxonomy" id="1162968"/>
    <lineage>
        <taxon>Bacteria</taxon>
        <taxon>Bacillati</taxon>
        <taxon>Actinomycetota</taxon>
        <taxon>Actinomycetes</taxon>
        <taxon>Micrococcales</taxon>
        <taxon>Microbacteriaceae</taxon>
        <taxon>Homoserinibacter</taxon>
    </lineage>
</organism>
<keyword evidence="2" id="KW-1185">Reference proteome</keyword>
<evidence type="ECO:0008006" key="3">
    <source>
        <dbReference type="Google" id="ProtNLM"/>
    </source>
</evidence>
<proteinExistence type="predicted"/>
<evidence type="ECO:0000313" key="2">
    <source>
        <dbReference type="Proteomes" id="UP001157069"/>
    </source>
</evidence>
<evidence type="ECO:0000313" key="1">
    <source>
        <dbReference type="EMBL" id="GMA89620.1"/>
    </source>
</evidence>
<name>A0ABQ6JSG1_9MICO</name>